<dbReference type="Pfam" id="PF08355">
    <property type="entry name" value="EF_assoc_1"/>
    <property type="match status" value="1"/>
</dbReference>
<gene>
    <name evidence="4" type="ORF">ILEXP_LOCUS37372</name>
</gene>
<sequence length="150" mass="16874">MACECFSSVFFIDGDLLLLPWSEAPYKDAAEKTALGGLSLNGFLSEWTLMTLLDPIHSVENLIYIGYAGDPSSAIRVTRRRRLDRKKRQSDRNVFHCFVFGPKEAGKSALLNSFIGRPFSDVYDSTTEDRYTVNVVDQPGVSALWTLITW</sequence>
<keyword evidence="1" id="KW-0479">Metal-binding</keyword>
<dbReference type="Proteomes" id="UP001642360">
    <property type="component" value="Unassembled WGS sequence"/>
</dbReference>
<dbReference type="InterPro" id="IPR013566">
    <property type="entry name" value="EF_hand_assoc_1"/>
</dbReference>
<proteinExistence type="predicted"/>
<accession>A0ABC8TL20</accession>
<reference evidence="4 5" key="1">
    <citation type="submission" date="2024-02" db="EMBL/GenBank/DDBJ databases">
        <authorList>
            <person name="Vignale AGUSTIN F."/>
            <person name="Sosa J E."/>
            <person name="Modenutti C."/>
        </authorList>
    </citation>
    <scope>NUCLEOTIDE SEQUENCE [LARGE SCALE GENOMIC DNA]</scope>
</reference>
<dbReference type="InterPro" id="IPR027417">
    <property type="entry name" value="P-loop_NTPase"/>
</dbReference>
<dbReference type="SUPFAM" id="SSF52540">
    <property type="entry name" value="P-loop containing nucleoside triphosphate hydrolases"/>
    <property type="match status" value="1"/>
</dbReference>
<evidence type="ECO:0000259" key="3">
    <source>
        <dbReference type="Pfam" id="PF08355"/>
    </source>
</evidence>
<keyword evidence="5" id="KW-1185">Reference proteome</keyword>
<evidence type="ECO:0000256" key="2">
    <source>
        <dbReference type="ARBA" id="ARBA00022737"/>
    </source>
</evidence>
<dbReference type="PANTHER" id="PTHR46819:SF1">
    <property type="entry name" value="EF-HAND CALCIUM-BINDING DOMAIN-CONTAINING PROTEIN 7"/>
    <property type="match status" value="1"/>
</dbReference>
<keyword evidence="2" id="KW-0677">Repeat</keyword>
<feature type="domain" description="Mitochondrial Rho GTPase 1/3 EF hand associated type-1" evidence="3">
    <location>
        <begin position="21"/>
        <end position="89"/>
    </location>
</feature>
<organism evidence="4 5">
    <name type="scientific">Ilex paraguariensis</name>
    <name type="common">yerba mate</name>
    <dbReference type="NCBI Taxonomy" id="185542"/>
    <lineage>
        <taxon>Eukaryota</taxon>
        <taxon>Viridiplantae</taxon>
        <taxon>Streptophyta</taxon>
        <taxon>Embryophyta</taxon>
        <taxon>Tracheophyta</taxon>
        <taxon>Spermatophyta</taxon>
        <taxon>Magnoliopsida</taxon>
        <taxon>eudicotyledons</taxon>
        <taxon>Gunneridae</taxon>
        <taxon>Pentapetalae</taxon>
        <taxon>asterids</taxon>
        <taxon>campanulids</taxon>
        <taxon>Aquifoliales</taxon>
        <taxon>Aquifoliaceae</taxon>
        <taxon>Ilex</taxon>
    </lineage>
</organism>
<dbReference type="Gene3D" id="1.10.238.10">
    <property type="entry name" value="EF-hand"/>
    <property type="match status" value="1"/>
</dbReference>
<name>A0ABC8TL20_9AQUA</name>
<dbReference type="EMBL" id="CAUOFW020004991">
    <property type="protein sequence ID" value="CAK9168043.1"/>
    <property type="molecule type" value="Genomic_DNA"/>
</dbReference>
<evidence type="ECO:0000256" key="1">
    <source>
        <dbReference type="ARBA" id="ARBA00022723"/>
    </source>
</evidence>
<comment type="caution">
    <text evidence="4">The sequence shown here is derived from an EMBL/GenBank/DDBJ whole genome shotgun (WGS) entry which is preliminary data.</text>
</comment>
<dbReference type="PANTHER" id="PTHR46819">
    <property type="entry name" value="EF-HAND CALCIUM-BINDING DOMAIN-CONTAINING PROTEIN 7"/>
    <property type="match status" value="1"/>
</dbReference>
<evidence type="ECO:0000313" key="5">
    <source>
        <dbReference type="Proteomes" id="UP001642360"/>
    </source>
</evidence>
<dbReference type="InterPro" id="IPR052266">
    <property type="entry name" value="Miro-EF-hand_domain"/>
</dbReference>
<dbReference type="GO" id="GO:0046872">
    <property type="term" value="F:metal ion binding"/>
    <property type="evidence" value="ECO:0007669"/>
    <property type="project" value="UniProtKB-KW"/>
</dbReference>
<dbReference type="AlphaFoldDB" id="A0ABC8TL20"/>
<evidence type="ECO:0000313" key="4">
    <source>
        <dbReference type="EMBL" id="CAK9168043.1"/>
    </source>
</evidence>
<protein>
    <recommendedName>
        <fullName evidence="3">Mitochondrial Rho GTPase 1/3 EF hand associated type-1 domain-containing protein</fullName>
    </recommendedName>
</protein>